<dbReference type="GO" id="GO:0003887">
    <property type="term" value="F:DNA-directed DNA polymerase activity"/>
    <property type="evidence" value="ECO:0007669"/>
    <property type="project" value="UniProtKB-EC"/>
</dbReference>
<name>A0ABV4WQS2_9CYAN</name>
<dbReference type="Gene3D" id="3.40.50.300">
    <property type="entry name" value="P-loop containing nucleotide triphosphate hydrolases"/>
    <property type="match status" value="1"/>
</dbReference>
<dbReference type="Pfam" id="PF06144">
    <property type="entry name" value="DNA_pol3_delta"/>
    <property type="match status" value="1"/>
</dbReference>
<dbReference type="InterPro" id="IPR008921">
    <property type="entry name" value="DNA_pol3_clamp-load_cplx_C"/>
</dbReference>
<dbReference type="Gene3D" id="1.20.272.10">
    <property type="match status" value="1"/>
</dbReference>
<dbReference type="InterPro" id="IPR005790">
    <property type="entry name" value="DNA_polIII_delta"/>
</dbReference>
<evidence type="ECO:0000313" key="12">
    <source>
        <dbReference type="Proteomes" id="UP001576780"/>
    </source>
</evidence>
<evidence type="ECO:0000256" key="1">
    <source>
        <dbReference type="ARBA" id="ARBA00012417"/>
    </source>
</evidence>
<dbReference type="EMBL" id="JBHFNT010000212">
    <property type="protein sequence ID" value="MFB2837442.1"/>
    <property type="molecule type" value="Genomic_DNA"/>
</dbReference>
<dbReference type="SUPFAM" id="SSF52540">
    <property type="entry name" value="P-loop containing nucleoside triphosphate hydrolases"/>
    <property type="match status" value="1"/>
</dbReference>
<comment type="caution">
    <text evidence="11">The sequence shown here is derived from an EMBL/GenBank/DDBJ whole genome shotgun (WGS) entry which is preliminary data.</text>
</comment>
<dbReference type="Gene3D" id="1.10.8.60">
    <property type="match status" value="1"/>
</dbReference>
<sequence>MPIYLYWGEDDFTLQNAVVKLRKSVLDPHWASFNYDKISADQPDAILQALNQAMTPPFGMGQRLVWLTDINIGQHCPEQILAELERTLPFLPETSVLLLTSRNKPDDRLKATKLLKKSAQICEFALIPPWKTDQIIQRVKQAAQEVGVKLTPDAMELLAQSVGNDTRLLNSELEKLQLFSSNQRRVLEVETVAKLVTANTQNSLQLAGAIIQGDAPKALVLVADLINRNEPALRIVATLIGQFRTWLWVKLMTQEGERDEKEIAKAAEVANPKRIYFLQQEIRSLNVGQLSASLPILLDLEVSLKQGAEPITTLQTKAIELCQLYK</sequence>
<evidence type="ECO:0000256" key="2">
    <source>
        <dbReference type="ARBA" id="ARBA00017703"/>
    </source>
</evidence>
<dbReference type="Proteomes" id="UP001576780">
    <property type="component" value="Unassembled WGS sequence"/>
</dbReference>
<evidence type="ECO:0000256" key="4">
    <source>
        <dbReference type="ARBA" id="ARBA00022695"/>
    </source>
</evidence>
<reference evidence="11 12" key="1">
    <citation type="submission" date="2024-09" db="EMBL/GenBank/DDBJ databases">
        <title>Floridaenema gen nov. (Aerosakkonemataceae, Aerosakkonematales ord. nov., Cyanobacteria) from benthic tropical and subtropical fresh waters, with the description of four new species.</title>
        <authorList>
            <person name="Moretto J.A."/>
            <person name="Berthold D.E."/>
            <person name="Lefler F.W."/>
            <person name="Huang I.-S."/>
            <person name="Laughinghouse H. IV."/>
        </authorList>
    </citation>
    <scope>NUCLEOTIDE SEQUENCE [LARGE SCALE GENOMIC DNA]</scope>
    <source>
        <strain evidence="11 12">BLCC-F167</strain>
    </source>
</reference>
<proteinExistence type="inferred from homology"/>
<keyword evidence="5" id="KW-0235">DNA replication</keyword>
<organism evidence="11 12">
    <name type="scientific">Floridaenema evergladense BLCC-F167</name>
    <dbReference type="NCBI Taxonomy" id="3153639"/>
    <lineage>
        <taxon>Bacteria</taxon>
        <taxon>Bacillati</taxon>
        <taxon>Cyanobacteriota</taxon>
        <taxon>Cyanophyceae</taxon>
        <taxon>Oscillatoriophycideae</taxon>
        <taxon>Aerosakkonematales</taxon>
        <taxon>Aerosakkonemataceae</taxon>
        <taxon>Floridanema</taxon>
        <taxon>Floridanema evergladense</taxon>
    </lineage>
</organism>
<dbReference type="PANTHER" id="PTHR34388">
    <property type="entry name" value="DNA POLYMERASE III SUBUNIT DELTA"/>
    <property type="match status" value="1"/>
</dbReference>
<evidence type="ECO:0000256" key="6">
    <source>
        <dbReference type="ARBA" id="ARBA00022932"/>
    </source>
</evidence>
<dbReference type="InterPro" id="IPR027417">
    <property type="entry name" value="P-loop_NTPase"/>
</dbReference>
<evidence type="ECO:0000256" key="3">
    <source>
        <dbReference type="ARBA" id="ARBA00022679"/>
    </source>
</evidence>
<dbReference type="NCBIfam" id="TIGR01128">
    <property type="entry name" value="holA"/>
    <property type="match status" value="1"/>
</dbReference>
<dbReference type="PANTHER" id="PTHR34388:SF1">
    <property type="entry name" value="DNA POLYMERASE III SUBUNIT DELTA"/>
    <property type="match status" value="1"/>
</dbReference>
<protein>
    <recommendedName>
        <fullName evidence="2">DNA polymerase III subunit delta</fullName>
        <ecNumber evidence="1">2.7.7.7</ecNumber>
    </recommendedName>
</protein>
<accession>A0ABV4WQS2</accession>
<evidence type="ECO:0000256" key="5">
    <source>
        <dbReference type="ARBA" id="ARBA00022705"/>
    </source>
</evidence>
<keyword evidence="4 11" id="KW-0548">Nucleotidyltransferase</keyword>
<dbReference type="InterPro" id="IPR048466">
    <property type="entry name" value="DNA_pol3_delta-like_C"/>
</dbReference>
<evidence type="ECO:0000256" key="8">
    <source>
        <dbReference type="ARBA" id="ARBA00049244"/>
    </source>
</evidence>
<evidence type="ECO:0000256" key="7">
    <source>
        <dbReference type="ARBA" id="ARBA00034754"/>
    </source>
</evidence>
<comment type="catalytic activity">
    <reaction evidence="8">
        <text>DNA(n) + a 2'-deoxyribonucleoside 5'-triphosphate = DNA(n+1) + diphosphate</text>
        <dbReference type="Rhea" id="RHEA:22508"/>
        <dbReference type="Rhea" id="RHEA-COMP:17339"/>
        <dbReference type="Rhea" id="RHEA-COMP:17340"/>
        <dbReference type="ChEBI" id="CHEBI:33019"/>
        <dbReference type="ChEBI" id="CHEBI:61560"/>
        <dbReference type="ChEBI" id="CHEBI:173112"/>
        <dbReference type="EC" id="2.7.7.7"/>
    </reaction>
</comment>
<dbReference type="Pfam" id="PF21694">
    <property type="entry name" value="DNA_pol3_delta_C"/>
    <property type="match status" value="1"/>
</dbReference>
<dbReference type="EC" id="2.7.7.7" evidence="1"/>
<gene>
    <name evidence="11" type="primary">holA</name>
    <name evidence="11" type="ORF">ACE1CA_23185</name>
</gene>
<feature type="domain" description="DNA polymerase III delta subunit-like C-terminal" evidence="10">
    <location>
        <begin position="201"/>
        <end position="308"/>
    </location>
</feature>
<comment type="similarity">
    <text evidence="7">Belongs to the DNA polymerase HolA subunit family.</text>
</comment>
<feature type="domain" description="DNA polymerase III delta N-terminal" evidence="9">
    <location>
        <begin position="4"/>
        <end position="123"/>
    </location>
</feature>
<keyword evidence="3 11" id="KW-0808">Transferase</keyword>
<evidence type="ECO:0000259" key="10">
    <source>
        <dbReference type="Pfam" id="PF21694"/>
    </source>
</evidence>
<evidence type="ECO:0000259" key="9">
    <source>
        <dbReference type="Pfam" id="PF06144"/>
    </source>
</evidence>
<evidence type="ECO:0000313" key="11">
    <source>
        <dbReference type="EMBL" id="MFB2837442.1"/>
    </source>
</evidence>
<keyword evidence="6" id="KW-0239">DNA-directed DNA polymerase</keyword>
<dbReference type="RefSeq" id="WP_413279789.1">
    <property type="nucleotide sequence ID" value="NZ_JBHFNT010000212.1"/>
</dbReference>
<dbReference type="SUPFAM" id="SSF48019">
    <property type="entry name" value="post-AAA+ oligomerization domain-like"/>
    <property type="match status" value="1"/>
</dbReference>
<dbReference type="InterPro" id="IPR010372">
    <property type="entry name" value="DNA_pol3_delta_N"/>
</dbReference>
<keyword evidence="12" id="KW-1185">Reference proteome</keyword>